<evidence type="ECO:0008006" key="4">
    <source>
        <dbReference type="Google" id="ProtNLM"/>
    </source>
</evidence>
<evidence type="ECO:0000256" key="1">
    <source>
        <dbReference type="SAM" id="Phobius"/>
    </source>
</evidence>
<organism evidence="2 3">
    <name type="scientific">Candidatus Kerfeldbacteria bacterium CG15_BIG_FIL_POST_REV_8_21_14_020_45_12</name>
    <dbReference type="NCBI Taxonomy" id="2014247"/>
    <lineage>
        <taxon>Bacteria</taxon>
        <taxon>Candidatus Kerfeldiibacteriota</taxon>
    </lineage>
</organism>
<dbReference type="Gene3D" id="2.115.10.20">
    <property type="entry name" value="Glycosyl hydrolase domain, family 43"/>
    <property type="match status" value="4"/>
</dbReference>
<dbReference type="Proteomes" id="UP000230292">
    <property type="component" value="Unassembled WGS sequence"/>
</dbReference>
<dbReference type="PANTHER" id="PTHR35279:SF1">
    <property type="entry name" value="ARABINANASE_LEVANSUCRASE_INVERTASE"/>
    <property type="match status" value="1"/>
</dbReference>
<gene>
    <name evidence="2" type="ORF">COW24_04950</name>
</gene>
<keyword evidence="1" id="KW-0472">Membrane</keyword>
<feature type="transmembrane region" description="Helical" evidence="1">
    <location>
        <begin position="7"/>
        <end position="26"/>
    </location>
</feature>
<keyword evidence="1" id="KW-0812">Transmembrane</keyword>
<evidence type="ECO:0000313" key="3">
    <source>
        <dbReference type="Proteomes" id="UP000230292"/>
    </source>
</evidence>
<sequence>MRQLQTILAILVVMVILGLIIVYNPFGLAGFSKHDQASYIILQPNPGPNWDAKKVTSPSVLYDSNAGLYKMWYVGNGVFERAGIGYAESPDGVTWSVSSASPVLEGRLIDPTLNQSLSWEDGGFRAVSVIHDGNLYKMWYAAEEYAEPKRMQIGYAESTDGIKWSKHSGNPVVTFDSAGSWDTHSVSEPFVIKEGNSYKMWYTGYPANTDGSRAGISAIGYAESTNGKDWRRPQGVPVLQSKKKAWDSVRVSGPSIISYNNGTGYEMWFSGETSQGRSQLGRAYSADGKAWVEDEQNPLVQDDRDDFFDPFVVEVNKQYYLWLTRHNSKNALEFSIEYTTWPMDDPADTQYIPSRIPHN</sequence>
<proteinExistence type="predicted"/>
<name>A0A2M7H2R8_9BACT</name>
<evidence type="ECO:0000313" key="2">
    <source>
        <dbReference type="EMBL" id="PIW36528.1"/>
    </source>
</evidence>
<reference evidence="2 3" key="1">
    <citation type="submission" date="2017-09" db="EMBL/GenBank/DDBJ databases">
        <title>Depth-based differentiation of microbial function through sediment-hosted aquifers and enrichment of novel symbionts in the deep terrestrial subsurface.</title>
        <authorList>
            <person name="Probst A.J."/>
            <person name="Ladd B."/>
            <person name="Jarett J.K."/>
            <person name="Geller-Mcgrath D.E."/>
            <person name="Sieber C.M."/>
            <person name="Emerson J.B."/>
            <person name="Anantharaman K."/>
            <person name="Thomas B.C."/>
            <person name="Malmstrom R."/>
            <person name="Stieglmeier M."/>
            <person name="Klingl A."/>
            <person name="Woyke T."/>
            <person name="Ryan C.M."/>
            <person name="Banfield J.F."/>
        </authorList>
    </citation>
    <scope>NUCLEOTIDE SEQUENCE [LARGE SCALE GENOMIC DNA]</scope>
    <source>
        <strain evidence="2">CG15_BIG_FIL_POST_REV_8_21_14_020_45_12</strain>
    </source>
</reference>
<dbReference type="SUPFAM" id="SSF75005">
    <property type="entry name" value="Arabinanase/levansucrase/invertase"/>
    <property type="match status" value="3"/>
</dbReference>
<dbReference type="InterPro" id="IPR023296">
    <property type="entry name" value="Glyco_hydro_beta-prop_sf"/>
</dbReference>
<protein>
    <recommendedName>
        <fullName evidence="4">Glycosyl hydrolase family 32 N-terminal domain-containing protein</fullName>
    </recommendedName>
</protein>
<accession>A0A2M7H2R8</accession>
<dbReference type="AlphaFoldDB" id="A0A2M7H2R8"/>
<dbReference type="EMBL" id="PFGC01000050">
    <property type="protein sequence ID" value="PIW36528.1"/>
    <property type="molecule type" value="Genomic_DNA"/>
</dbReference>
<dbReference type="PANTHER" id="PTHR35279">
    <property type="match status" value="1"/>
</dbReference>
<comment type="caution">
    <text evidence="2">The sequence shown here is derived from an EMBL/GenBank/DDBJ whole genome shotgun (WGS) entry which is preliminary data.</text>
</comment>
<keyword evidence="1" id="KW-1133">Transmembrane helix</keyword>